<dbReference type="PATRIC" id="fig|1283301.3.peg.6416"/>
<accession>S4MAM4</accession>
<gene>
    <name evidence="2" type="ORF">STAFG_6465</name>
</gene>
<organism evidence="2 3">
    <name type="scientific">Streptomyces afghaniensis 772</name>
    <dbReference type="NCBI Taxonomy" id="1283301"/>
    <lineage>
        <taxon>Bacteria</taxon>
        <taxon>Bacillati</taxon>
        <taxon>Actinomycetota</taxon>
        <taxon>Actinomycetes</taxon>
        <taxon>Kitasatosporales</taxon>
        <taxon>Streptomycetaceae</taxon>
        <taxon>Streptomyces</taxon>
    </lineage>
</organism>
<dbReference type="Proteomes" id="UP000015001">
    <property type="component" value="Unassembled WGS sequence"/>
</dbReference>
<evidence type="ECO:0000313" key="3">
    <source>
        <dbReference type="Proteomes" id="UP000015001"/>
    </source>
</evidence>
<keyword evidence="3" id="KW-1185">Reference proteome</keyword>
<dbReference type="AlphaFoldDB" id="S4MAM4"/>
<evidence type="ECO:0000256" key="1">
    <source>
        <dbReference type="SAM" id="MobiDB-lite"/>
    </source>
</evidence>
<protein>
    <submittedName>
        <fullName evidence="2">Uncharacterized protein</fullName>
    </submittedName>
</protein>
<dbReference type="RefSeq" id="WP_020275320.1">
    <property type="nucleotide sequence ID" value="NZ_KE354328.1"/>
</dbReference>
<dbReference type="EMBL" id="AOPY01001562">
    <property type="protein sequence ID" value="EPJ36458.1"/>
    <property type="molecule type" value="Genomic_DNA"/>
</dbReference>
<dbReference type="HOGENOM" id="CLU_3258192_0_0_11"/>
<evidence type="ECO:0000313" key="2">
    <source>
        <dbReference type="EMBL" id="EPJ36458.1"/>
    </source>
</evidence>
<proteinExistence type="predicted"/>
<name>S4MAM4_9ACTN</name>
<comment type="caution">
    <text evidence="2">The sequence shown here is derived from an EMBL/GenBank/DDBJ whole genome shotgun (WGS) entry which is preliminary data.</text>
</comment>
<sequence>MPEAESSGIVTGRLQGHVAVSDDPDDMLRRGGTLGGRCMSVG</sequence>
<reference evidence="2 3" key="1">
    <citation type="submission" date="2013-02" db="EMBL/GenBank/DDBJ databases">
        <title>Draft Genome Sequence of Streptomyces afghaniensis, Which Produces Compounds of the Julimycin B-Complex.</title>
        <authorList>
            <person name="Gruening B.A."/>
            <person name="Praeg A."/>
            <person name="Erxleben A."/>
            <person name="Guenther S."/>
            <person name="Fiedler H.-P."/>
            <person name="Goodfellow M."/>
            <person name="Mueller M."/>
        </authorList>
    </citation>
    <scope>NUCLEOTIDE SEQUENCE [LARGE SCALE GENOMIC DNA]</scope>
    <source>
        <strain evidence="2 3">772</strain>
    </source>
</reference>
<feature type="region of interest" description="Disordered" evidence="1">
    <location>
        <begin position="1"/>
        <end position="42"/>
    </location>
</feature>